<evidence type="ECO:0000259" key="4">
    <source>
        <dbReference type="Pfam" id="PF00291"/>
    </source>
</evidence>
<keyword evidence="6" id="KW-1185">Reference proteome</keyword>
<dbReference type="EMBL" id="JACHMH010000001">
    <property type="protein sequence ID" value="MBB4682201.1"/>
    <property type="molecule type" value="Genomic_DNA"/>
</dbReference>
<dbReference type="InterPro" id="IPR000634">
    <property type="entry name" value="Ser/Thr_deHydtase_PyrdxlP-BS"/>
</dbReference>
<dbReference type="Proteomes" id="UP000533598">
    <property type="component" value="Unassembled WGS sequence"/>
</dbReference>
<gene>
    <name evidence="5" type="ORF">HNR67_008319</name>
</gene>
<dbReference type="GO" id="GO:0009097">
    <property type="term" value="P:isoleucine biosynthetic process"/>
    <property type="evidence" value="ECO:0007669"/>
    <property type="project" value="TreeGrafter"/>
</dbReference>
<dbReference type="Pfam" id="PF00291">
    <property type="entry name" value="PALP"/>
    <property type="match status" value="1"/>
</dbReference>
<dbReference type="GO" id="GO:0004794">
    <property type="term" value="F:threonine deaminase activity"/>
    <property type="evidence" value="ECO:0007669"/>
    <property type="project" value="UniProtKB-EC"/>
</dbReference>
<reference evidence="5 6" key="1">
    <citation type="submission" date="2020-08" db="EMBL/GenBank/DDBJ databases">
        <title>Sequencing the genomes of 1000 actinobacteria strains.</title>
        <authorList>
            <person name="Klenk H.-P."/>
        </authorList>
    </citation>
    <scope>NUCLEOTIDE SEQUENCE [LARGE SCALE GENOMIC DNA]</scope>
    <source>
        <strain evidence="5 6">DSM 44230</strain>
    </source>
</reference>
<dbReference type="PANTHER" id="PTHR48078">
    <property type="entry name" value="THREONINE DEHYDRATASE, MITOCHONDRIAL-RELATED"/>
    <property type="match status" value="1"/>
</dbReference>
<dbReference type="AlphaFoldDB" id="A0A7W7CLU5"/>
<name>A0A7W7CLU5_9PSEU</name>
<dbReference type="GO" id="GO:0006567">
    <property type="term" value="P:L-threonine catabolic process"/>
    <property type="evidence" value="ECO:0007669"/>
    <property type="project" value="TreeGrafter"/>
</dbReference>
<dbReference type="Gene3D" id="3.40.50.1100">
    <property type="match status" value="2"/>
</dbReference>
<dbReference type="GO" id="GO:0003941">
    <property type="term" value="F:L-serine ammonia-lyase activity"/>
    <property type="evidence" value="ECO:0007669"/>
    <property type="project" value="TreeGrafter"/>
</dbReference>
<dbReference type="SUPFAM" id="SSF53686">
    <property type="entry name" value="Tryptophan synthase beta subunit-like PLP-dependent enzymes"/>
    <property type="match status" value="1"/>
</dbReference>
<proteinExistence type="predicted"/>
<evidence type="ECO:0000256" key="3">
    <source>
        <dbReference type="ARBA" id="ARBA00023239"/>
    </source>
</evidence>
<sequence length="300" mass="31345">MTRLPTPADVASAAERIAPYVRRTPMLRVTVDGRPLWLKLEQLQLTGSFKLRGATNALLSGPRPERVATVSGGNHGYAVGTAARLLDLPTRVHVPVFAAESKVRMIKETGAEVVRHETYPDANQAARLEGGEPGGLYVSAYDDPAVIAGQGTVGLEIVADAPEVDAIFVAVGGGGLAAGLALGAGRRIIAVEPEGCHCLHAALAAGRPVHTEVDSVAMSALGAAQAGELTHAILRDAGVESHLVSDAELLAARDRLWEEFRLAVEPAAAVPFALWLKDEVPTDAPCVVLCGANTDWTPEA</sequence>
<evidence type="ECO:0000256" key="2">
    <source>
        <dbReference type="ARBA" id="ARBA00022898"/>
    </source>
</evidence>
<dbReference type="InterPro" id="IPR050147">
    <property type="entry name" value="Ser/Thr_Dehydratase"/>
</dbReference>
<keyword evidence="2" id="KW-0663">Pyridoxal phosphate</keyword>
<evidence type="ECO:0000313" key="5">
    <source>
        <dbReference type="EMBL" id="MBB4682201.1"/>
    </source>
</evidence>
<dbReference type="InterPro" id="IPR001926">
    <property type="entry name" value="TrpB-like_PALP"/>
</dbReference>
<evidence type="ECO:0000256" key="1">
    <source>
        <dbReference type="ARBA" id="ARBA00001933"/>
    </source>
</evidence>
<feature type="domain" description="Tryptophan synthase beta chain-like PALP" evidence="4">
    <location>
        <begin position="18"/>
        <end position="290"/>
    </location>
</feature>
<evidence type="ECO:0000313" key="6">
    <source>
        <dbReference type="Proteomes" id="UP000533598"/>
    </source>
</evidence>
<comment type="cofactor">
    <cofactor evidence="1">
        <name>pyridoxal 5'-phosphate</name>
        <dbReference type="ChEBI" id="CHEBI:597326"/>
    </cofactor>
</comment>
<dbReference type="InterPro" id="IPR036052">
    <property type="entry name" value="TrpB-like_PALP_sf"/>
</dbReference>
<accession>A0A7W7CLU5</accession>
<dbReference type="PANTHER" id="PTHR48078:SF6">
    <property type="entry name" value="L-THREONINE DEHYDRATASE CATABOLIC TDCB"/>
    <property type="match status" value="1"/>
</dbReference>
<dbReference type="GO" id="GO:0006565">
    <property type="term" value="P:L-serine catabolic process"/>
    <property type="evidence" value="ECO:0007669"/>
    <property type="project" value="TreeGrafter"/>
</dbReference>
<comment type="caution">
    <text evidence="5">The sequence shown here is derived from an EMBL/GenBank/DDBJ whole genome shotgun (WGS) entry which is preliminary data.</text>
</comment>
<dbReference type="PROSITE" id="PS00165">
    <property type="entry name" value="DEHYDRATASE_SER_THR"/>
    <property type="match status" value="1"/>
</dbReference>
<dbReference type="GO" id="GO:0030170">
    <property type="term" value="F:pyridoxal phosphate binding"/>
    <property type="evidence" value="ECO:0007669"/>
    <property type="project" value="InterPro"/>
</dbReference>
<protein>
    <submittedName>
        <fullName evidence="5">Threonine dehydratase</fullName>
        <ecNumber evidence="5">4.3.1.19</ecNumber>
    </submittedName>
</protein>
<dbReference type="EC" id="4.3.1.19" evidence="5"/>
<organism evidence="5 6">
    <name type="scientific">Crossiella cryophila</name>
    <dbReference type="NCBI Taxonomy" id="43355"/>
    <lineage>
        <taxon>Bacteria</taxon>
        <taxon>Bacillati</taxon>
        <taxon>Actinomycetota</taxon>
        <taxon>Actinomycetes</taxon>
        <taxon>Pseudonocardiales</taxon>
        <taxon>Pseudonocardiaceae</taxon>
        <taxon>Crossiella</taxon>
    </lineage>
</organism>
<keyword evidence="3 5" id="KW-0456">Lyase</keyword>
<dbReference type="RefSeq" id="WP_185009313.1">
    <property type="nucleotide sequence ID" value="NZ_BAAAUI010000037.1"/>
</dbReference>